<evidence type="ECO:0000259" key="1">
    <source>
        <dbReference type="Pfam" id="PF17775"/>
    </source>
</evidence>
<dbReference type="KEGG" id="ole:K0B96_12440"/>
<dbReference type="Pfam" id="PF02810">
    <property type="entry name" value="SEC-C"/>
    <property type="match status" value="1"/>
</dbReference>
<dbReference type="EMBL" id="CP080507">
    <property type="protein sequence ID" value="QYM78114.1"/>
    <property type="molecule type" value="Genomic_DNA"/>
</dbReference>
<dbReference type="RefSeq" id="WP_220161218.1">
    <property type="nucleotide sequence ID" value="NZ_CP080507.1"/>
</dbReference>
<dbReference type="PANTHER" id="PTHR33747">
    <property type="entry name" value="UPF0225 PROTEIN SCO1677"/>
    <property type="match status" value="1"/>
</dbReference>
<dbReference type="SUPFAM" id="SSF54427">
    <property type="entry name" value="NTF2-like"/>
    <property type="match status" value="1"/>
</dbReference>
<dbReference type="Proteomes" id="UP000825051">
    <property type="component" value="Chromosome"/>
</dbReference>
<feature type="domain" description="YchJ-like middle NTF2-like" evidence="1">
    <location>
        <begin position="41"/>
        <end position="134"/>
    </location>
</feature>
<evidence type="ECO:0000313" key="3">
    <source>
        <dbReference type="Proteomes" id="UP000825051"/>
    </source>
</evidence>
<dbReference type="Gene3D" id="3.10.450.50">
    <property type="match status" value="1"/>
</dbReference>
<protein>
    <submittedName>
        <fullName evidence="2">YchJ family protein</fullName>
    </submittedName>
</protein>
<dbReference type="Pfam" id="PF17775">
    <property type="entry name" value="YchJ_M-like"/>
    <property type="match status" value="1"/>
</dbReference>
<dbReference type="PANTHER" id="PTHR33747:SF1">
    <property type="entry name" value="ADENYLATE CYCLASE-ASSOCIATED CAP C-TERMINAL DOMAIN-CONTAINING PROTEIN"/>
    <property type="match status" value="1"/>
</dbReference>
<reference evidence="2" key="1">
    <citation type="submission" date="2021-08" db="EMBL/GenBank/DDBJ databases">
        <title>Genome of a novel bacterium of the phylum Verrucomicrobia, Oleiharenicola sp. KSB-15.</title>
        <authorList>
            <person name="Chung J.-H."/>
            <person name="Ahn J.-H."/>
            <person name="Yoon Y."/>
            <person name="Kim D.-Y."/>
            <person name="An S.-H."/>
            <person name="Park I."/>
            <person name="Yeon J."/>
        </authorList>
    </citation>
    <scope>NUCLEOTIDE SEQUENCE</scope>
    <source>
        <strain evidence="2">KSB-15</strain>
    </source>
</reference>
<gene>
    <name evidence="2" type="ORF">K0B96_12440</name>
</gene>
<dbReference type="InterPro" id="IPR032710">
    <property type="entry name" value="NTF2-like_dom_sf"/>
</dbReference>
<accession>A0A8F9XKI9</accession>
<evidence type="ECO:0000313" key="2">
    <source>
        <dbReference type="EMBL" id="QYM78114.1"/>
    </source>
</evidence>
<dbReference type="AlphaFoldDB" id="A0A8F9XKI9"/>
<organism evidence="2 3">
    <name type="scientific">Horticoccus luteus</name>
    <dbReference type="NCBI Taxonomy" id="2862869"/>
    <lineage>
        <taxon>Bacteria</taxon>
        <taxon>Pseudomonadati</taxon>
        <taxon>Verrucomicrobiota</taxon>
        <taxon>Opitutia</taxon>
        <taxon>Opitutales</taxon>
        <taxon>Opitutaceae</taxon>
        <taxon>Horticoccus</taxon>
    </lineage>
</organism>
<name>A0A8F9XKI9_9BACT</name>
<dbReference type="InterPro" id="IPR004027">
    <property type="entry name" value="SEC_C_motif"/>
</dbReference>
<keyword evidence="3" id="KW-1185">Reference proteome</keyword>
<proteinExistence type="predicted"/>
<sequence>MSPSPTALPAPQPGQPCSCGSGRLFDDCCGPLLAGTRQPATAEELMRSRFTAHVARDDAYLHRTYQPTAHLPFKDDERLAPLGWTRLVVHSHEPGRNPDHAFVDFSAYFVDEGIEQAHQERAEFNRINGQWLFARPVRSGPAPIKSSAPKIGRNDPCPCGSGKKYKHCCLAKA</sequence>
<dbReference type="SUPFAM" id="SSF103642">
    <property type="entry name" value="Sec-C motif"/>
    <property type="match status" value="2"/>
</dbReference>
<dbReference type="InterPro" id="IPR048469">
    <property type="entry name" value="YchJ-like_M"/>
</dbReference>